<protein>
    <submittedName>
        <fullName evidence="7">Protein FAM83A isoform X1</fullName>
    </submittedName>
</protein>
<dbReference type="Proteomes" id="UP000515159">
    <property type="component" value="Chromosome 2"/>
</dbReference>
<dbReference type="CTD" id="84985"/>
<evidence type="ECO:0000256" key="1">
    <source>
        <dbReference type="ARBA" id="ARBA00004496"/>
    </source>
</evidence>
<dbReference type="FunCoup" id="A0A6P8Q721">
    <property type="interactions" value="176"/>
</dbReference>
<dbReference type="Gene3D" id="3.30.870.10">
    <property type="entry name" value="Endonuclease Chain A"/>
    <property type="match status" value="1"/>
</dbReference>
<dbReference type="RefSeq" id="XP_033791155.1">
    <property type="nucleotide sequence ID" value="XM_033935264.1"/>
</dbReference>
<evidence type="ECO:0000313" key="7">
    <source>
        <dbReference type="RefSeq" id="XP_033791155.1"/>
    </source>
</evidence>
<proteinExistence type="inferred from homology"/>
<reference evidence="7" key="1">
    <citation type="submission" date="2025-08" db="UniProtKB">
        <authorList>
            <consortium name="RefSeq"/>
        </authorList>
    </citation>
    <scope>IDENTIFICATION</scope>
</reference>
<dbReference type="AlphaFoldDB" id="A0A6P8Q721"/>
<feature type="region of interest" description="Disordered" evidence="4">
    <location>
        <begin position="1"/>
        <end position="23"/>
    </location>
</feature>
<dbReference type="SUPFAM" id="SSF56024">
    <property type="entry name" value="Phospholipase D/nuclease"/>
    <property type="match status" value="1"/>
</dbReference>
<sequence>MQPGEDVPQSFGPEKGAMKRSEHLGKIKKRLQDAKAQGAQPTKLDLSSNESGRLAIDALLDGGEEAYRRVLREEGEVDFLSAAESRYVLESCHAPPCSADAAAEDDENGSLCSWNPPRSESVEPLLLPGCNATDKHYLKDKTSTTFHFQDEKSNSIRESIRRCIHRTSQVLIIVMDEFTDIVIFCDILEAAHKRNVFVYLLLEHSKLKLFTEMCDMLQLEDIHLENIFVRSIMGEVYCAKSGKKFSGLNQEKFLISDWRFVLAGSYSFTWLSGHVHRNILFKFTGKGVELFDEEFRYLYGLSKPVRGLKSPVSTTPVPLCENNATRSIPPVSSTQESANTRSEHFSSSSENNQPPTSPMYSVASPTSPLQRFKFFKHCSELILPTFSSKRQAACFQRQHSSNLLSMYTNDTIYRSIRPKPETSCPVPPITGCS</sequence>
<evidence type="ECO:0000313" key="6">
    <source>
        <dbReference type="Proteomes" id="UP000515159"/>
    </source>
</evidence>
<dbReference type="GO" id="GO:0019901">
    <property type="term" value="F:protein kinase binding"/>
    <property type="evidence" value="ECO:0007669"/>
    <property type="project" value="TreeGrafter"/>
</dbReference>
<gene>
    <name evidence="7" type="primary">FAM83A</name>
</gene>
<dbReference type="GO" id="GO:0007173">
    <property type="term" value="P:epidermal growth factor receptor signaling pathway"/>
    <property type="evidence" value="ECO:0007669"/>
    <property type="project" value="TreeGrafter"/>
</dbReference>
<dbReference type="Pfam" id="PF07894">
    <property type="entry name" value="SACK1"/>
    <property type="match status" value="1"/>
</dbReference>
<evidence type="ECO:0000256" key="4">
    <source>
        <dbReference type="SAM" id="MobiDB-lite"/>
    </source>
</evidence>
<organism evidence="6 7">
    <name type="scientific">Geotrypetes seraphini</name>
    <name type="common">Gaboon caecilian</name>
    <name type="synonym">Caecilia seraphini</name>
    <dbReference type="NCBI Taxonomy" id="260995"/>
    <lineage>
        <taxon>Eukaryota</taxon>
        <taxon>Metazoa</taxon>
        <taxon>Chordata</taxon>
        <taxon>Craniata</taxon>
        <taxon>Vertebrata</taxon>
        <taxon>Euteleostomi</taxon>
        <taxon>Amphibia</taxon>
        <taxon>Gymnophiona</taxon>
        <taxon>Geotrypetes</taxon>
    </lineage>
</organism>
<keyword evidence="3" id="KW-0963">Cytoplasm</keyword>
<dbReference type="GO" id="GO:0005737">
    <property type="term" value="C:cytoplasm"/>
    <property type="evidence" value="ECO:0007669"/>
    <property type="project" value="UniProtKB-SubCell"/>
</dbReference>
<evidence type="ECO:0000256" key="3">
    <source>
        <dbReference type="ARBA" id="ARBA00022490"/>
    </source>
</evidence>
<comment type="subcellular location">
    <subcellularLocation>
        <location evidence="1">Cytoplasm</location>
    </subcellularLocation>
</comment>
<keyword evidence="6" id="KW-1185">Reference proteome</keyword>
<name>A0A6P8Q721_GEOSA</name>
<dbReference type="PANTHER" id="PTHR16181">
    <property type="entry name" value="PROTEIN FAM83A-RELATED"/>
    <property type="match status" value="1"/>
</dbReference>
<accession>A0A6P8Q721</accession>
<dbReference type="InParanoid" id="A0A6P8Q721"/>
<evidence type="ECO:0000259" key="5">
    <source>
        <dbReference type="Pfam" id="PF07894"/>
    </source>
</evidence>
<feature type="region of interest" description="Disordered" evidence="4">
    <location>
        <begin position="319"/>
        <end position="364"/>
    </location>
</feature>
<comment type="similarity">
    <text evidence="2">Belongs to the FAM83 family.</text>
</comment>
<dbReference type="GeneID" id="117356022"/>
<dbReference type="FunFam" id="3.30.870.10:FF:000004">
    <property type="entry name" value="protein FAM83H isoform X2"/>
    <property type="match status" value="1"/>
</dbReference>
<feature type="compositionally biased region" description="Polar residues" evidence="4">
    <location>
        <begin position="319"/>
        <end position="354"/>
    </location>
</feature>
<evidence type="ECO:0000256" key="2">
    <source>
        <dbReference type="ARBA" id="ARBA00006937"/>
    </source>
</evidence>
<feature type="domain" description="Scaffolding anchor of CK1" evidence="5">
    <location>
        <begin position="40"/>
        <end position="304"/>
    </location>
</feature>
<dbReference type="KEGG" id="gsh:117356022"/>
<dbReference type="InterPro" id="IPR050944">
    <property type="entry name" value="FAM83"/>
</dbReference>
<dbReference type="PANTHER" id="PTHR16181:SF29">
    <property type="entry name" value="PROTEIN FAM83A-RELATED"/>
    <property type="match status" value="1"/>
</dbReference>
<dbReference type="InterPro" id="IPR012461">
    <property type="entry name" value="SACK1"/>
</dbReference>
<dbReference type="OrthoDB" id="9905385at2759"/>